<dbReference type="PANTHER" id="PTHR21634:SF9">
    <property type="entry name" value="RE13835P"/>
    <property type="match status" value="1"/>
</dbReference>
<feature type="compositionally biased region" description="Polar residues" evidence="1">
    <location>
        <begin position="344"/>
        <end position="356"/>
    </location>
</feature>
<organism evidence="3 4">
    <name type="scientific">Botryotinia fuckeliana (strain T4)</name>
    <name type="common">Noble rot fungus</name>
    <name type="synonym">Botrytis cinerea</name>
    <dbReference type="NCBI Taxonomy" id="999810"/>
    <lineage>
        <taxon>Eukaryota</taxon>
        <taxon>Fungi</taxon>
        <taxon>Dikarya</taxon>
        <taxon>Ascomycota</taxon>
        <taxon>Pezizomycotina</taxon>
        <taxon>Leotiomycetes</taxon>
        <taxon>Helotiales</taxon>
        <taxon>Sclerotiniaceae</taxon>
        <taxon>Botrytis</taxon>
    </lineage>
</organism>
<feature type="compositionally biased region" description="Polar residues" evidence="1">
    <location>
        <begin position="8"/>
        <end position="26"/>
    </location>
</feature>
<feature type="compositionally biased region" description="Polar residues" evidence="1">
    <location>
        <begin position="432"/>
        <end position="442"/>
    </location>
</feature>
<accession>G2YQG6</accession>
<feature type="region of interest" description="Disordered" evidence="1">
    <location>
        <begin position="270"/>
        <end position="311"/>
    </location>
</feature>
<feature type="region of interest" description="Disordered" evidence="1">
    <location>
        <begin position="96"/>
        <end position="161"/>
    </location>
</feature>
<reference evidence="4" key="1">
    <citation type="journal article" date="2011" name="PLoS Genet.">
        <title>Genomic analysis of the necrotrophic fungal pathogens Sclerotinia sclerotiorum and Botrytis cinerea.</title>
        <authorList>
            <person name="Amselem J."/>
            <person name="Cuomo C.A."/>
            <person name="van Kan J.A."/>
            <person name="Viaud M."/>
            <person name="Benito E.P."/>
            <person name="Couloux A."/>
            <person name="Coutinho P.M."/>
            <person name="de Vries R.P."/>
            <person name="Dyer P.S."/>
            <person name="Fillinger S."/>
            <person name="Fournier E."/>
            <person name="Gout L."/>
            <person name="Hahn M."/>
            <person name="Kohn L."/>
            <person name="Lapalu N."/>
            <person name="Plummer K.M."/>
            <person name="Pradier J.M."/>
            <person name="Quevillon E."/>
            <person name="Sharon A."/>
            <person name="Simon A."/>
            <person name="ten Have A."/>
            <person name="Tudzynski B."/>
            <person name="Tudzynski P."/>
            <person name="Wincker P."/>
            <person name="Andrew M."/>
            <person name="Anthouard V."/>
            <person name="Beever R.E."/>
            <person name="Beffa R."/>
            <person name="Benoit I."/>
            <person name="Bouzid O."/>
            <person name="Brault B."/>
            <person name="Chen Z."/>
            <person name="Choquer M."/>
            <person name="Collemare J."/>
            <person name="Cotton P."/>
            <person name="Danchin E.G."/>
            <person name="Da Silva C."/>
            <person name="Gautier A."/>
            <person name="Giraud C."/>
            <person name="Giraud T."/>
            <person name="Gonzalez C."/>
            <person name="Grossetete S."/>
            <person name="Guldener U."/>
            <person name="Henrissat B."/>
            <person name="Howlett B.J."/>
            <person name="Kodira C."/>
            <person name="Kretschmer M."/>
            <person name="Lappartient A."/>
            <person name="Leroch M."/>
            <person name="Levis C."/>
            <person name="Mauceli E."/>
            <person name="Neuveglise C."/>
            <person name="Oeser B."/>
            <person name="Pearson M."/>
            <person name="Poulain J."/>
            <person name="Poussereau N."/>
            <person name="Quesneville H."/>
            <person name="Rascle C."/>
            <person name="Schumacher J."/>
            <person name="Segurens B."/>
            <person name="Sexton A."/>
            <person name="Silva E."/>
            <person name="Sirven C."/>
            <person name="Soanes D.M."/>
            <person name="Talbot N.J."/>
            <person name="Templeton M."/>
            <person name="Yandava C."/>
            <person name="Yarden O."/>
            <person name="Zeng Q."/>
            <person name="Rollins J.A."/>
            <person name="Lebrun M.H."/>
            <person name="Dickman M."/>
        </authorList>
    </citation>
    <scope>NUCLEOTIDE SEQUENCE [LARGE SCALE GENOMIC DNA]</scope>
    <source>
        <strain evidence="4">T4</strain>
    </source>
</reference>
<dbReference type="Pfam" id="PF14636">
    <property type="entry name" value="FNIP_N"/>
    <property type="match status" value="1"/>
</dbReference>
<evidence type="ECO:0000259" key="2">
    <source>
        <dbReference type="Pfam" id="PF14636"/>
    </source>
</evidence>
<feature type="domain" description="Folliculin-interacting protein N-terminal" evidence="2">
    <location>
        <begin position="80"/>
        <end position="205"/>
    </location>
</feature>
<gene>
    <name evidence="3" type="ORF">BofuT4_P134180.1</name>
</gene>
<dbReference type="STRING" id="999810.G2YQG6"/>
<proteinExistence type="predicted"/>
<evidence type="ECO:0000313" key="3">
    <source>
        <dbReference type="EMBL" id="CCD53864.1"/>
    </source>
</evidence>
<dbReference type="AlphaFoldDB" id="G2YQG6"/>
<feature type="region of interest" description="Disordered" evidence="1">
    <location>
        <begin position="421"/>
        <end position="454"/>
    </location>
</feature>
<dbReference type="EMBL" id="FQ790348">
    <property type="protein sequence ID" value="CCD53864.1"/>
    <property type="molecule type" value="Genomic_DNA"/>
</dbReference>
<dbReference type="GO" id="GO:0005737">
    <property type="term" value="C:cytoplasm"/>
    <property type="evidence" value="ECO:0007669"/>
    <property type="project" value="TreeGrafter"/>
</dbReference>
<dbReference type="InParanoid" id="G2YQG6"/>
<dbReference type="PANTHER" id="PTHR21634">
    <property type="entry name" value="RE13835P"/>
    <property type="match status" value="1"/>
</dbReference>
<feature type="region of interest" description="Disordered" evidence="1">
    <location>
        <begin position="1"/>
        <end position="26"/>
    </location>
</feature>
<dbReference type="GO" id="GO:0051087">
    <property type="term" value="F:protein-folding chaperone binding"/>
    <property type="evidence" value="ECO:0007669"/>
    <property type="project" value="TreeGrafter"/>
</dbReference>
<protein>
    <recommendedName>
        <fullName evidence="2">Folliculin-interacting protein N-terminal domain-containing protein</fullName>
    </recommendedName>
</protein>
<dbReference type="Proteomes" id="UP000008177">
    <property type="component" value="Unplaced contigs"/>
</dbReference>
<dbReference type="GO" id="GO:0042030">
    <property type="term" value="F:ATPase inhibitor activity"/>
    <property type="evidence" value="ECO:0007669"/>
    <property type="project" value="TreeGrafter"/>
</dbReference>
<sequence>MSLLGKLFSSTPSAGPTTSRASNPLDSNLEDHFTYNLLFPDAEALCHKDQLFPFSSGTVLAPANAHTFDVNGEIDLEMRDVRVIIMQEATSTSGTPYVLYDSHTPPPTSPSLERQNSNGSAFPTRSENPAISPSTTKDLGFGGAFDRRSTHKSHLSYTETEGQRSLREYKEEVTTISNCIFGTSEVLAYKGTGTKVHILPSESRSFAGPSSYAADGSFGRSSMRGSKLAQSFTLENVVGPAPAGFSTTASSRGQDRKKVLITRMFPVPLPNDDIQVQTPNAGSDKDGYPFPRVSDFGTPEKKPQPKQKRTPMYAVGLIVHLPASPPRAPSVPNSRSSFRASSSYNEQDSFPSSFSSTKRAGWTMLGSGFGIDSLESSIHSDVDDRIDMITQHWDIITRTLTHLQAVATESLVCLLRQADISSPGPRRESHSRAPSASVSIAAQSKLFGPNPQNT</sequence>
<evidence type="ECO:0000256" key="1">
    <source>
        <dbReference type="SAM" id="MobiDB-lite"/>
    </source>
</evidence>
<feature type="compositionally biased region" description="Polar residues" evidence="1">
    <location>
        <begin position="110"/>
        <end position="137"/>
    </location>
</feature>
<dbReference type="InterPro" id="IPR028084">
    <property type="entry name" value="FNIP_N_dom"/>
</dbReference>
<feature type="compositionally biased region" description="Low complexity" evidence="1">
    <location>
        <begin position="334"/>
        <end position="343"/>
    </location>
</feature>
<evidence type="ECO:0000313" key="4">
    <source>
        <dbReference type="Proteomes" id="UP000008177"/>
    </source>
</evidence>
<name>G2YQG6_BOTF4</name>
<dbReference type="HOGENOM" id="CLU_526893_0_0_1"/>
<dbReference type="OrthoDB" id="5428015at2759"/>
<feature type="region of interest" description="Disordered" evidence="1">
    <location>
        <begin position="324"/>
        <end position="356"/>
    </location>
</feature>